<evidence type="ECO:0000259" key="8">
    <source>
        <dbReference type="PROSITE" id="PS50188"/>
    </source>
</evidence>
<dbReference type="GeneTree" id="ENSGT00940000161116"/>
<dbReference type="PRINTS" id="PR01407">
    <property type="entry name" value="BUTYPHLNCDUF"/>
</dbReference>
<dbReference type="InterPro" id="IPR006574">
    <property type="entry name" value="PRY"/>
</dbReference>
<name>A0A8D0EC15_SALMN</name>
<dbReference type="GO" id="GO:0016605">
    <property type="term" value="C:PML body"/>
    <property type="evidence" value="ECO:0007669"/>
    <property type="project" value="Ensembl"/>
</dbReference>
<evidence type="ECO:0000256" key="5">
    <source>
        <dbReference type="ARBA" id="ARBA00022833"/>
    </source>
</evidence>
<accession>A0A8D0EC15</accession>
<dbReference type="InterPro" id="IPR043136">
    <property type="entry name" value="B30.2/SPRY_sf"/>
</dbReference>
<dbReference type="InterPro" id="IPR003879">
    <property type="entry name" value="Butyrophylin_SPRY"/>
</dbReference>
<dbReference type="GO" id="GO:0045618">
    <property type="term" value="P:positive regulation of keratinocyte differentiation"/>
    <property type="evidence" value="ECO:0007669"/>
    <property type="project" value="Ensembl"/>
</dbReference>
<keyword evidence="2" id="KW-0528">Neurotoxin</keyword>
<evidence type="ECO:0000256" key="3">
    <source>
        <dbReference type="ARBA" id="ARBA00022723"/>
    </source>
</evidence>
<dbReference type="SMART" id="SM00589">
    <property type="entry name" value="PRY"/>
    <property type="match status" value="1"/>
</dbReference>
<dbReference type="SUPFAM" id="SSF57845">
    <property type="entry name" value="B-box zinc-binding domain"/>
    <property type="match status" value="1"/>
</dbReference>
<keyword evidence="2" id="KW-0800">Toxin</keyword>
<keyword evidence="4" id="KW-0863">Zinc-finger</keyword>
<dbReference type="Gene3D" id="4.10.830.40">
    <property type="match status" value="1"/>
</dbReference>
<dbReference type="InterPro" id="IPR051051">
    <property type="entry name" value="E3_ubiq-ligase_TRIM/RNF"/>
</dbReference>
<dbReference type="Pfam" id="PF00622">
    <property type="entry name" value="SPRY"/>
    <property type="match status" value="1"/>
</dbReference>
<organism evidence="9 10">
    <name type="scientific">Salvator merianae</name>
    <name type="common">Argentine black and white tegu</name>
    <name type="synonym">Tupinambis merianae</name>
    <dbReference type="NCBI Taxonomy" id="96440"/>
    <lineage>
        <taxon>Eukaryota</taxon>
        <taxon>Metazoa</taxon>
        <taxon>Chordata</taxon>
        <taxon>Craniata</taxon>
        <taxon>Vertebrata</taxon>
        <taxon>Euteleostomi</taxon>
        <taxon>Lepidosauria</taxon>
        <taxon>Squamata</taxon>
        <taxon>Bifurcata</taxon>
        <taxon>Unidentata</taxon>
        <taxon>Episquamata</taxon>
        <taxon>Laterata</taxon>
        <taxon>Teiioidea</taxon>
        <taxon>Teiidae</taxon>
        <taxon>Salvator</taxon>
    </lineage>
</organism>
<evidence type="ECO:0000256" key="4">
    <source>
        <dbReference type="ARBA" id="ARBA00022771"/>
    </source>
</evidence>
<dbReference type="SUPFAM" id="SSF49899">
    <property type="entry name" value="Concanavalin A-like lectins/glucanases"/>
    <property type="match status" value="1"/>
</dbReference>
<dbReference type="GO" id="GO:0003677">
    <property type="term" value="F:DNA binding"/>
    <property type="evidence" value="ECO:0007669"/>
    <property type="project" value="Ensembl"/>
</dbReference>
<dbReference type="GO" id="GO:0048386">
    <property type="term" value="P:positive regulation of retinoic acid receptor signaling pathway"/>
    <property type="evidence" value="ECO:0007669"/>
    <property type="project" value="Ensembl"/>
</dbReference>
<dbReference type="Gene3D" id="3.30.160.60">
    <property type="entry name" value="Classic Zinc Finger"/>
    <property type="match status" value="1"/>
</dbReference>
<evidence type="ECO:0000256" key="6">
    <source>
        <dbReference type="ARBA" id="ARBA00034460"/>
    </source>
</evidence>
<proteinExistence type="inferred from homology"/>
<dbReference type="GO" id="GO:0060416">
    <property type="term" value="P:response to growth hormone"/>
    <property type="evidence" value="ECO:0007669"/>
    <property type="project" value="Ensembl"/>
</dbReference>
<evidence type="ECO:0000313" key="10">
    <source>
        <dbReference type="Proteomes" id="UP000694421"/>
    </source>
</evidence>
<dbReference type="SMART" id="SM00449">
    <property type="entry name" value="SPRY"/>
    <property type="match status" value="1"/>
</dbReference>
<dbReference type="AlphaFoldDB" id="A0A8D0EC15"/>
<keyword evidence="10" id="KW-1185">Reference proteome</keyword>
<protein>
    <submittedName>
        <fullName evidence="9">Tripartite motif containing 16</fullName>
    </submittedName>
</protein>
<dbReference type="InterPro" id="IPR001870">
    <property type="entry name" value="B30.2/SPRY"/>
</dbReference>
<sequence length="612" mass="69104">MADSEGGYSEELSEDLASNDSILLTNGPQNFEEDGESTGLKNKMQLLKKNTEGKDIPCNGASLKNNLSENGSKEELPSCPDTTEEGGIEEEEKVLCDFCLAEKVLAVKSCLTCMVNYCQDHLRPHLENAKLQTHNLMDPLKDIDMQSCEAHKRHLTWFCYTDLACVCEECLADGHQGHKAVTCAVARKEKEYELLLLQGEYDWKLNSAENAIVKLEKNSESIVSSVSDVKTLANNKFEELLQAVKKAQSDVMAFLEEKERGAVNHANGIKIHLENKRVAMVECKNRLEKMATHTNDIIFLKEYCEFKKSSGDDTLPSVYIGLKDKLSGIRRVILESTENLLQLLQASYKEKLQEFAKDDDAGIKTMISVIVPSKHRLSAPEPQSRSDFFKYICPIRFDPDTAHRYLRLLDDNHKVTNTTPWEHPYPDHPERFEYWRQVLSDKSFYSGRYYFEVEISGAGIYIGMTNKSIDRKGSESNSCISGNDFSWCIKWNGKEFSAWHSDVEIPLKAQGFNRIGIYLDYPRGALSFYGIAFDAMTLLHKFDCKFADPLYPAFWLSKKENTVRIVRLRDEADQNLAPPPTSLEEVASSGTTLVSGGEAVISAKPADLEERL</sequence>
<dbReference type="GO" id="GO:0032089">
    <property type="term" value="F:NACHT domain binding"/>
    <property type="evidence" value="ECO:0007669"/>
    <property type="project" value="Ensembl"/>
</dbReference>
<dbReference type="CDD" id="cd12890">
    <property type="entry name" value="SPRY_PRY_TRIM16"/>
    <property type="match status" value="1"/>
</dbReference>
<dbReference type="PROSITE" id="PS50188">
    <property type="entry name" value="B302_SPRY"/>
    <property type="match status" value="1"/>
</dbReference>
<dbReference type="InterPro" id="IPR000315">
    <property type="entry name" value="Znf_B-box"/>
</dbReference>
<dbReference type="Proteomes" id="UP000694421">
    <property type="component" value="Unplaced"/>
</dbReference>
<evidence type="ECO:0000256" key="7">
    <source>
        <dbReference type="SAM" id="MobiDB-lite"/>
    </source>
</evidence>
<dbReference type="Pfam" id="PF25600">
    <property type="entry name" value="TRIM_CC"/>
    <property type="match status" value="1"/>
</dbReference>
<keyword evidence="3" id="KW-0479">Metal-binding</keyword>
<dbReference type="Ensembl" id="ENSSMRT00000034200.1">
    <property type="protein sequence ID" value="ENSSMRP00000029303.1"/>
    <property type="gene ID" value="ENSSMRG00000022483.1"/>
</dbReference>
<dbReference type="Gene3D" id="2.60.120.920">
    <property type="match status" value="1"/>
</dbReference>
<feature type="domain" description="B30.2/SPRY" evidence="8">
    <location>
        <begin position="375"/>
        <end position="572"/>
    </location>
</feature>
<reference evidence="9" key="1">
    <citation type="submission" date="2025-08" db="UniProtKB">
        <authorList>
            <consortium name="Ensembl"/>
        </authorList>
    </citation>
    <scope>IDENTIFICATION</scope>
</reference>
<dbReference type="Pfam" id="PF13765">
    <property type="entry name" value="PRY"/>
    <property type="match status" value="1"/>
</dbReference>
<evidence type="ECO:0000313" key="9">
    <source>
        <dbReference type="Ensembl" id="ENSSMRP00000029303.1"/>
    </source>
</evidence>
<keyword evidence="5" id="KW-0862">Zinc</keyword>
<dbReference type="CDD" id="cd19839">
    <property type="entry name" value="Bbox1_TRIM16"/>
    <property type="match status" value="1"/>
</dbReference>
<dbReference type="InterPro" id="IPR058030">
    <property type="entry name" value="TRIM8/14/16/25/29/45/65_CC"/>
</dbReference>
<dbReference type="GO" id="GO:0008270">
    <property type="term" value="F:zinc ion binding"/>
    <property type="evidence" value="ECO:0007669"/>
    <property type="project" value="UniProtKB-KW"/>
</dbReference>
<dbReference type="GO" id="GO:0045893">
    <property type="term" value="P:positive regulation of DNA-templated transcription"/>
    <property type="evidence" value="ECO:0007669"/>
    <property type="project" value="Ensembl"/>
</dbReference>
<evidence type="ECO:0000256" key="2">
    <source>
        <dbReference type="ARBA" id="ARBA00022699"/>
    </source>
</evidence>
<dbReference type="InterPro" id="IPR003877">
    <property type="entry name" value="SPRY_dom"/>
</dbReference>
<dbReference type="GO" id="GO:0005886">
    <property type="term" value="C:plasma membrane"/>
    <property type="evidence" value="ECO:0007669"/>
    <property type="project" value="Ensembl"/>
</dbReference>
<dbReference type="CDD" id="cd19769">
    <property type="entry name" value="Bbox2_TRIM16-like"/>
    <property type="match status" value="1"/>
</dbReference>
<reference evidence="9" key="2">
    <citation type="submission" date="2025-09" db="UniProtKB">
        <authorList>
            <consortium name="Ensembl"/>
        </authorList>
    </citation>
    <scope>IDENTIFICATION</scope>
</reference>
<feature type="region of interest" description="Disordered" evidence="7">
    <location>
        <begin position="1"/>
        <end position="85"/>
    </location>
</feature>
<dbReference type="PANTHER" id="PTHR25465">
    <property type="entry name" value="B-BOX DOMAIN CONTAINING"/>
    <property type="match status" value="1"/>
</dbReference>
<dbReference type="PANTHER" id="PTHR25465:SF10">
    <property type="entry name" value="TRIPARTITE MOTIF-CONTAINING PROTEIN 16-RELATED"/>
    <property type="match status" value="1"/>
</dbReference>
<dbReference type="InterPro" id="IPR013320">
    <property type="entry name" value="ConA-like_dom_sf"/>
</dbReference>
<feature type="compositionally biased region" description="Polar residues" evidence="7">
    <location>
        <begin position="16"/>
        <end position="29"/>
    </location>
</feature>
<dbReference type="Pfam" id="PF00643">
    <property type="entry name" value="zf-B_box"/>
    <property type="match status" value="1"/>
</dbReference>
<dbReference type="OMA" id="SAWHSGV"/>
<evidence type="ECO:0000256" key="1">
    <source>
        <dbReference type="ARBA" id="ARBA00009651"/>
    </source>
</evidence>
<dbReference type="GO" id="GO:0032731">
    <property type="term" value="P:positive regulation of interleukin-1 beta production"/>
    <property type="evidence" value="ECO:0007669"/>
    <property type="project" value="Ensembl"/>
</dbReference>
<comment type="similarity">
    <text evidence="1">Belongs to the ohanin/vespryn family.</text>
</comment>
<dbReference type="GO" id="GO:0019966">
    <property type="term" value="F:interleukin-1 binding"/>
    <property type="evidence" value="ECO:0007669"/>
    <property type="project" value="Ensembl"/>
</dbReference>
<dbReference type="GO" id="GO:0005829">
    <property type="term" value="C:cytosol"/>
    <property type="evidence" value="ECO:0007669"/>
    <property type="project" value="Ensembl"/>
</dbReference>
<comment type="function">
    <text evidence="6">Neurotoxin that produces dose-dependent hypolocomotion and hyperalgesia in mice. May directly act on the central nervous system, as it is 6500-fold more potent when administered intracerebroventricularly than intraperitoneal.</text>
</comment>
<dbReference type="GO" id="GO:0032526">
    <property type="term" value="P:response to retinoic acid"/>
    <property type="evidence" value="ECO:0007669"/>
    <property type="project" value="Ensembl"/>
</dbReference>